<dbReference type="SUPFAM" id="SSF102114">
    <property type="entry name" value="Radical SAM enzymes"/>
    <property type="match status" value="1"/>
</dbReference>
<keyword evidence="3" id="KW-0479">Metal-binding</keyword>
<dbReference type="GO" id="GO:0051536">
    <property type="term" value="F:iron-sulfur cluster binding"/>
    <property type="evidence" value="ECO:0007669"/>
    <property type="project" value="UniProtKB-KW"/>
</dbReference>
<protein>
    <submittedName>
        <fullName evidence="8">Radical SAM protein</fullName>
    </submittedName>
</protein>
<dbReference type="InterPro" id="IPR007197">
    <property type="entry name" value="rSAM"/>
</dbReference>
<proteinExistence type="predicted"/>
<dbReference type="SFLD" id="SFLDS00029">
    <property type="entry name" value="Radical_SAM"/>
    <property type="match status" value="1"/>
</dbReference>
<sequence>MKTIRTTESVCPHCLISVPATVYEKYGEVWMAKSCPDHGRFDVYLWPDVEHYEWFCGFTFPGFSRVPQTEKVEGCPHDCGLCPDHARRITLPEIEVTWRCNLACPVCFMSDRHVPPDPSLDEIHRMVETIRSFDGPCFPLQITGGEPTIRADLPEIVEMAGRQGASAVELNTNGLIIGRDIKYLRALKDSGLTNIYLQFDGLDPSTTRVLRGRDVLCDKLQAIENCRAEKIPVILSVTIVEGVNEGELGDIIHFAMDNLDVIGGLALQPAFVSGRFELGKHKHLSVGDVARLISRQTEGMIKATDFWPVGSSHPLCYGSTYLLRENGGYIPFTRHLKEEDYRRCFNSTSPQGAVFMDIVAGGSPSKTPPPGLPILIMEYMDAWTMDLARTRECNLAVTLSNGSSIPFCVYHLTNSLGERLYPHGGRRRHVACA</sequence>
<dbReference type="PROSITE" id="PS51669">
    <property type="entry name" value="4FE4S_MOW_BIS_MGD"/>
    <property type="match status" value="1"/>
</dbReference>
<keyword evidence="9" id="KW-1185">Reference proteome</keyword>
<evidence type="ECO:0000313" key="9">
    <source>
        <dbReference type="Proteomes" id="UP001144372"/>
    </source>
</evidence>
<dbReference type="PANTHER" id="PTHR43306">
    <property type="entry name" value="7,8-DIHYDRO-6-HYDROXYMETHYLPTERIN DIMETHYLTRANSFERASE"/>
    <property type="match status" value="1"/>
</dbReference>
<evidence type="ECO:0000256" key="5">
    <source>
        <dbReference type="ARBA" id="ARBA00023014"/>
    </source>
</evidence>
<feature type="domain" description="Radical SAM core" evidence="7">
    <location>
        <begin position="84"/>
        <end position="309"/>
    </location>
</feature>
<evidence type="ECO:0000256" key="3">
    <source>
        <dbReference type="ARBA" id="ARBA00022723"/>
    </source>
</evidence>
<evidence type="ECO:0000256" key="1">
    <source>
        <dbReference type="ARBA" id="ARBA00001966"/>
    </source>
</evidence>
<dbReference type="AlphaFoldDB" id="A0A9W6D2I0"/>
<accession>A0A9W6D2I0</accession>
<dbReference type="PROSITE" id="PS51918">
    <property type="entry name" value="RADICAL_SAM"/>
    <property type="match status" value="1"/>
</dbReference>
<evidence type="ECO:0000259" key="7">
    <source>
        <dbReference type="PROSITE" id="PS51918"/>
    </source>
</evidence>
<evidence type="ECO:0000313" key="8">
    <source>
        <dbReference type="EMBL" id="GLI33027.1"/>
    </source>
</evidence>
<dbReference type="GO" id="GO:0046872">
    <property type="term" value="F:metal ion binding"/>
    <property type="evidence" value="ECO:0007669"/>
    <property type="project" value="UniProtKB-KW"/>
</dbReference>
<reference evidence="8" key="1">
    <citation type="submission" date="2022-12" db="EMBL/GenBank/DDBJ databases">
        <title>Reference genome sequencing for broad-spectrum identification of bacterial and archaeal isolates by mass spectrometry.</title>
        <authorList>
            <person name="Sekiguchi Y."/>
            <person name="Tourlousse D.M."/>
        </authorList>
    </citation>
    <scope>NUCLEOTIDE SEQUENCE</scope>
    <source>
        <strain evidence="8">ASRB1</strain>
    </source>
</reference>
<dbReference type="InterPro" id="IPR058240">
    <property type="entry name" value="rSAM_sf"/>
</dbReference>
<dbReference type="Proteomes" id="UP001144372">
    <property type="component" value="Unassembled WGS sequence"/>
</dbReference>
<dbReference type="GO" id="GO:0016491">
    <property type="term" value="F:oxidoreductase activity"/>
    <property type="evidence" value="ECO:0007669"/>
    <property type="project" value="InterPro"/>
</dbReference>
<dbReference type="EMBL" id="BSDR01000001">
    <property type="protein sequence ID" value="GLI33027.1"/>
    <property type="molecule type" value="Genomic_DNA"/>
</dbReference>
<comment type="caution">
    <text evidence="8">The sequence shown here is derived from an EMBL/GenBank/DDBJ whole genome shotgun (WGS) entry which is preliminary data.</text>
</comment>
<name>A0A9W6D2I0_9BACT</name>
<gene>
    <name evidence="8" type="ORF">DAMNIGENAA_04600</name>
</gene>
<evidence type="ECO:0000256" key="4">
    <source>
        <dbReference type="ARBA" id="ARBA00023004"/>
    </source>
</evidence>
<organism evidence="8 9">
    <name type="scientific">Desulforhabdus amnigena</name>
    <dbReference type="NCBI Taxonomy" id="40218"/>
    <lineage>
        <taxon>Bacteria</taxon>
        <taxon>Pseudomonadati</taxon>
        <taxon>Thermodesulfobacteriota</taxon>
        <taxon>Syntrophobacteria</taxon>
        <taxon>Syntrophobacterales</taxon>
        <taxon>Syntrophobacteraceae</taxon>
        <taxon>Desulforhabdus</taxon>
    </lineage>
</organism>
<dbReference type="Pfam" id="PF04055">
    <property type="entry name" value="Radical_SAM"/>
    <property type="match status" value="1"/>
</dbReference>
<keyword evidence="2" id="KW-0949">S-adenosyl-L-methionine</keyword>
<evidence type="ECO:0000256" key="2">
    <source>
        <dbReference type="ARBA" id="ARBA00022691"/>
    </source>
</evidence>
<dbReference type="InterPro" id="IPR034474">
    <property type="entry name" value="Methyltransferase_Class_D"/>
</dbReference>
<keyword evidence="4" id="KW-0408">Iron</keyword>
<dbReference type="Pfam" id="PF23545">
    <property type="entry name" value="Zn_ribbon_HMPTM"/>
    <property type="match status" value="1"/>
</dbReference>
<evidence type="ECO:0000259" key="6">
    <source>
        <dbReference type="PROSITE" id="PS51669"/>
    </source>
</evidence>
<dbReference type="InterPro" id="IPR006963">
    <property type="entry name" value="Mopterin_OxRdtase_4Fe-4S_dom"/>
</dbReference>
<dbReference type="CDD" id="cd01335">
    <property type="entry name" value="Radical_SAM"/>
    <property type="match status" value="1"/>
</dbReference>
<keyword evidence="5" id="KW-0411">Iron-sulfur</keyword>
<dbReference type="Gene3D" id="3.20.20.70">
    <property type="entry name" value="Aldolase class I"/>
    <property type="match status" value="1"/>
</dbReference>
<dbReference type="InterPro" id="IPR013785">
    <property type="entry name" value="Aldolase_TIM"/>
</dbReference>
<comment type="cofactor">
    <cofactor evidence="1">
        <name>[4Fe-4S] cluster</name>
        <dbReference type="ChEBI" id="CHEBI:49883"/>
    </cofactor>
</comment>
<dbReference type="SFLD" id="SFLDG01067">
    <property type="entry name" value="SPASM/twitch_domain_containing"/>
    <property type="match status" value="1"/>
</dbReference>
<feature type="domain" description="4Fe-4S Mo/W bis-MGD-type" evidence="6">
    <location>
        <begin position="4"/>
        <end position="70"/>
    </location>
</feature>
<dbReference type="InterPro" id="IPR056488">
    <property type="entry name" value="Zn_ribbon_HMPTM"/>
</dbReference>
<dbReference type="PANTHER" id="PTHR43306:SF1">
    <property type="entry name" value="7,8-DIHYDRO-6-HYDROXYMETHYLPTERIN DIMETHYLTRANSFERASE"/>
    <property type="match status" value="1"/>
</dbReference>